<dbReference type="EMBL" id="CP003360">
    <property type="protein sequence ID" value="AFM25917.1"/>
    <property type="molecule type" value="Genomic_DNA"/>
</dbReference>
<dbReference type="PANTHER" id="PTHR43859:SF4">
    <property type="entry name" value="BUTANOATE--COA LIGASE AAE1-RELATED"/>
    <property type="match status" value="1"/>
</dbReference>
<dbReference type="Gene3D" id="3.40.50.12780">
    <property type="entry name" value="N-terminal domain of ligase-like"/>
    <property type="match status" value="1"/>
</dbReference>
<dbReference type="Proteomes" id="UP000006055">
    <property type="component" value="Chromosome"/>
</dbReference>
<dbReference type="GO" id="GO:0006631">
    <property type="term" value="P:fatty acid metabolic process"/>
    <property type="evidence" value="ECO:0007669"/>
    <property type="project" value="UniProtKB-KW"/>
</dbReference>
<reference evidence="8" key="1">
    <citation type="submission" date="2012-06" db="EMBL/GenBank/DDBJ databases">
        <title>Complete sequence of chromosome of Desulfomonile tiedjei DSM 6799.</title>
        <authorList>
            <person name="Lucas S."/>
            <person name="Copeland A."/>
            <person name="Lapidus A."/>
            <person name="Glavina del Rio T."/>
            <person name="Dalin E."/>
            <person name="Tice H."/>
            <person name="Bruce D."/>
            <person name="Goodwin L."/>
            <person name="Pitluck S."/>
            <person name="Peters L."/>
            <person name="Ovchinnikova G."/>
            <person name="Zeytun A."/>
            <person name="Lu M."/>
            <person name="Kyrpides N."/>
            <person name="Mavromatis K."/>
            <person name="Ivanova N."/>
            <person name="Brettin T."/>
            <person name="Detter J.C."/>
            <person name="Han C."/>
            <person name="Larimer F."/>
            <person name="Land M."/>
            <person name="Hauser L."/>
            <person name="Markowitz V."/>
            <person name="Cheng J.-F."/>
            <person name="Hugenholtz P."/>
            <person name="Woyke T."/>
            <person name="Wu D."/>
            <person name="Spring S."/>
            <person name="Schroeder M."/>
            <person name="Brambilla E."/>
            <person name="Klenk H.-P."/>
            <person name="Eisen J.A."/>
        </authorList>
    </citation>
    <scope>NUCLEOTIDE SEQUENCE [LARGE SCALE GENOMIC DNA]</scope>
    <source>
        <strain evidence="8">ATCC 49306 / DSM 6799 / DCB-1</strain>
    </source>
</reference>
<dbReference type="STRING" id="706587.Desti_3258"/>
<dbReference type="HOGENOM" id="CLU_000022_59_5_7"/>
<evidence type="ECO:0000256" key="2">
    <source>
        <dbReference type="ARBA" id="ARBA00022598"/>
    </source>
</evidence>
<dbReference type="InterPro" id="IPR045851">
    <property type="entry name" value="AMP-bd_C_sf"/>
</dbReference>
<dbReference type="SUPFAM" id="SSF56801">
    <property type="entry name" value="Acetyl-CoA synthetase-like"/>
    <property type="match status" value="1"/>
</dbReference>
<dbReference type="eggNOG" id="COG0318">
    <property type="taxonomic scope" value="Bacteria"/>
</dbReference>
<name>I4C8M6_DESTA</name>
<sequence length="565" mass="62302">MDIVKGFPATSQDHFQLNVTNIIKQAVQSFAKQEIASRKHDGTIFRYTYGDAYNRMGKLANALKELGVRTGDRVGVLAWNTHENYEIYFGVPGMGAVMLMLNLRLAPPDLSYVINHAGASVIIVDETLLPIAQAIVSLCPNVKTFIVITAKSIDNFADKLPNVVSYEDILAKADSQFPWPNLDEKSAYAACYTTGTTGKPKGVYYSHRNVYLHSCSIALNAEIALRDTVLQIVPMFHALGWGLSQASTMVGARQVFSGMYTLDKLGTLAELFVNEKVSVSAGAPAIFMPFLEYIRKLDPKPDLTGVRLLSGATEPPIAMMKGFAELTGAEVIHAYGATETTPLVTINRIKPWMESTISEEDRWDRKRKQGYCVNGLDLKVVDLSENPVPNDGKTAGELLIRGPWITGSYHEAPGSEAQFTADGYWRSGDVATIDEEGYVKITDRVKDVIKSGGEWISSVDMENEIISHPAVLEAAVVGVAHPKWQERPIALVVLRPEGRGKINVEDIREHLAAKFAKWQLPEAVFFVDTIPKTSVGKINKKVIREDYKETYASQTEIPPVGHSRT</sequence>
<keyword evidence="8" id="KW-1185">Reference proteome</keyword>
<organism evidence="7 8">
    <name type="scientific">Desulfomonile tiedjei (strain ATCC 49306 / DSM 6799 / DCB-1)</name>
    <dbReference type="NCBI Taxonomy" id="706587"/>
    <lineage>
        <taxon>Bacteria</taxon>
        <taxon>Pseudomonadati</taxon>
        <taxon>Thermodesulfobacteriota</taxon>
        <taxon>Desulfomonilia</taxon>
        <taxon>Desulfomonilales</taxon>
        <taxon>Desulfomonilaceae</taxon>
        <taxon>Desulfomonile</taxon>
    </lineage>
</organism>
<dbReference type="RefSeq" id="WP_014811051.1">
    <property type="nucleotide sequence ID" value="NC_018025.1"/>
</dbReference>
<evidence type="ECO:0000256" key="4">
    <source>
        <dbReference type="ARBA" id="ARBA00023098"/>
    </source>
</evidence>
<keyword evidence="4" id="KW-0443">Lipid metabolism</keyword>
<feature type="domain" description="AMP-dependent synthetase/ligase" evidence="5">
    <location>
        <begin position="42"/>
        <end position="409"/>
    </location>
</feature>
<gene>
    <name evidence="7" type="ordered locus">Desti_3258</name>
</gene>
<dbReference type="PANTHER" id="PTHR43859">
    <property type="entry name" value="ACYL-ACTIVATING ENZYME"/>
    <property type="match status" value="1"/>
</dbReference>
<comment type="similarity">
    <text evidence="1">Belongs to the ATP-dependent AMP-binding enzyme family.</text>
</comment>
<dbReference type="InterPro" id="IPR042099">
    <property type="entry name" value="ANL_N_sf"/>
</dbReference>
<dbReference type="KEGG" id="dti:Desti_3258"/>
<dbReference type="Gene3D" id="3.30.300.30">
    <property type="match status" value="1"/>
</dbReference>
<evidence type="ECO:0000256" key="1">
    <source>
        <dbReference type="ARBA" id="ARBA00006432"/>
    </source>
</evidence>
<dbReference type="AlphaFoldDB" id="I4C8M6"/>
<protein>
    <submittedName>
        <fullName evidence="7">Acyl-CoA synthetase (AMP-forming)/AMP-acid ligase II</fullName>
    </submittedName>
</protein>
<keyword evidence="2 7" id="KW-0436">Ligase</keyword>
<dbReference type="Pfam" id="PF13193">
    <property type="entry name" value="AMP-binding_C"/>
    <property type="match status" value="1"/>
</dbReference>
<dbReference type="NCBIfam" id="NF004837">
    <property type="entry name" value="PRK06187.1"/>
    <property type="match status" value="1"/>
</dbReference>
<evidence type="ECO:0000259" key="6">
    <source>
        <dbReference type="Pfam" id="PF13193"/>
    </source>
</evidence>
<dbReference type="InterPro" id="IPR000873">
    <property type="entry name" value="AMP-dep_synth/lig_dom"/>
</dbReference>
<dbReference type="GO" id="GO:0016874">
    <property type="term" value="F:ligase activity"/>
    <property type="evidence" value="ECO:0007669"/>
    <property type="project" value="UniProtKB-KW"/>
</dbReference>
<feature type="domain" description="AMP-binding enzyme C-terminal" evidence="6">
    <location>
        <begin position="461"/>
        <end position="537"/>
    </location>
</feature>
<evidence type="ECO:0000313" key="7">
    <source>
        <dbReference type="EMBL" id="AFM25917.1"/>
    </source>
</evidence>
<keyword evidence="3" id="KW-0276">Fatty acid metabolism</keyword>
<dbReference type="Pfam" id="PF00501">
    <property type="entry name" value="AMP-binding"/>
    <property type="match status" value="1"/>
</dbReference>
<dbReference type="FunFam" id="3.30.300.30:FF:000008">
    <property type="entry name" value="2,3-dihydroxybenzoate-AMP ligase"/>
    <property type="match status" value="1"/>
</dbReference>
<dbReference type="PATRIC" id="fig|706587.4.peg.3709"/>
<evidence type="ECO:0000259" key="5">
    <source>
        <dbReference type="Pfam" id="PF00501"/>
    </source>
</evidence>
<accession>I4C8M6</accession>
<evidence type="ECO:0000256" key="3">
    <source>
        <dbReference type="ARBA" id="ARBA00022832"/>
    </source>
</evidence>
<proteinExistence type="inferred from homology"/>
<dbReference type="InterPro" id="IPR025110">
    <property type="entry name" value="AMP-bd_C"/>
</dbReference>
<evidence type="ECO:0000313" key="8">
    <source>
        <dbReference type="Proteomes" id="UP000006055"/>
    </source>
</evidence>
<dbReference type="OrthoDB" id="5483897at2"/>